<dbReference type="GO" id="GO:0016020">
    <property type="term" value="C:membrane"/>
    <property type="evidence" value="ECO:0007669"/>
    <property type="project" value="InterPro"/>
</dbReference>
<dbReference type="STRING" id="635013.TherJR_1687"/>
<dbReference type="EMBL" id="CP002028">
    <property type="protein sequence ID" value="ADG82536.1"/>
    <property type="molecule type" value="Genomic_DNA"/>
</dbReference>
<gene>
    <name evidence="3" type="ordered locus">TherJR_1687</name>
</gene>
<evidence type="ECO:0000256" key="1">
    <source>
        <dbReference type="SAM" id="Coils"/>
    </source>
</evidence>
<organism evidence="3 4">
    <name type="scientific">Thermincola potens (strain JR)</name>
    <dbReference type="NCBI Taxonomy" id="635013"/>
    <lineage>
        <taxon>Bacteria</taxon>
        <taxon>Bacillati</taxon>
        <taxon>Bacillota</taxon>
        <taxon>Clostridia</taxon>
        <taxon>Eubacteriales</taxon>
        <taxon>Thermincolaceae</taxon>
        <taxon>Thermincola</taxon>
    </lineage>
</organism>
<name>D5X7G6_THEPJ</name>
<sequence>MIIDLKYHIASLVAVFLALGIGILIGNNFSAVGNEIMVQQQKQLIDKLERDFDQIRDENKKVQHQISEFKNAINVHKQFEKQIVPQLVYGKLQGYNIAIIETNNYGFHEDWMNTLKTAGANITSITTVLGGFDLSDSKIREKIATKLLLTSKEEDDLTRAIAQEINVAVMTGQNLENLQFLEGLGFLKKVGNYGTPVNAVIVVGGSQDEKTVKVKNLDIPIMKYFLDHNIPVYGVEHTDVEISYMKEYQKLKVATIDNVDMVPGQVALIRAISGYPGDYGVKTTAKELLPALH</sequence>
<keyword evidence="4" id="KW-1185">Reference proteome</keyword>
<accession>D5X7G6</accession>
<dbReference type="OrthoDB" id="2382049at2"/>
<evidence type="ECO:0000256" key="2">
    <source>
        <dbReference type="SAM" id="Phobius"/>
    </source>
</evidence>
<keyword evidence="2" id="KW-0472">Membrane</keyword>
<dbReference type="GO" id="GO:0055070">
    <property type="term" value="P:copper ion homeostasis"/>
    <property type="evidence" value="ECO:0007669"/>
    <property type="project" value="InterPro"/>
</dbReference>
<feature type="coiled-coil region" evidence="1">
    <location>
        <begin position="38"/>
        <end position="72"/>
    </location>
</feature>
<dbReference type="HOGENOM" id="CLU_072020_1_0_9"/>
<dbReference type="RefSeq" id="WP_013120550.1">
    <property type="nucleotide sequence ID" value="NC_014152.1"/>
</dbReference>
<keyword evidence="1" id="KW-0175">Coiled coil</keyword>
<keyword evidence="2" id="KW-1133">Transmembrane helix</keyword>
<dbReference type="Pfam" id="PF11382">
    <property type="entry name" value="MctB"/>
    <property type="match status" value="1"/>
</dbReference>
<protein>
    <recommendedName>
        <fullName evidence="5">Copper transporter</fullName>
    </recommendedName>
</protein>
<dbReference type="AlphaFoldDB" id="D5X7G6"/>
<proteinExistence type="predicted"/>
<dbReference type="Proteomes" id="UP000002377">
    <property type="component" value="Chromosome"/>
</dbReference>
<evidence type="ECO:0000313" key="4">
    <source>
        <dbReference type="Proteomes" id="UP000002377"/>
    </source>
</evidence>
<evidence type="ECO:0000313" key="3">
    <source>
        <dbReference type="EMBL" id="ADG82536.1"/>
    </source>
</evidence>
<feature type="transmembrane region" description="Helical" evidence="2">
    <location>
        <begin position="7"/>
        <end position="26"/>
    </location>
</feature>
<dbReference type="eggNOG" id="ENOG502Z9M5">
    <property type="taxonomic scope" value="Bacteria"/>
</dbReference>
<keyword evidence="2" id="KW-0812">Transmembrane</keyword>
<evidence type="ECO:0008006" key="5">
    <source>
        <dbReference type="Google" id="ProtNLM"/>
    </source>
</evidence>
<reference evidence="3 4" key="1">
    <citation type="submission" date="2010-05" db="EMBL/GenBank/DDBJ databases">
        <title>Complete sequence of Thermincola sp. JR.</title>
        <authorList>
            <consortium name="US DOE Joint Genome Institute"/>
            <person name="Lucas S."/>
            <person name="Copeland A."/>
            <person name="Lapidus A."/>
            <person name="Cheng J.-F."/>
            <person name="Bruce D."/>
            <person name="Goodwin L."/>
            <person name="Pitluck S."/>
            <person name="Chertkov O."/>
            <person name="Detter J.C."/>
            <person name="Han C."/>
            <person name="Tapia R."/>
            <person name="Land M."/>
            <person name="Hauser L."/>
            <person name="Kyrpides N."/>
            <person name="Mikhailova N."/>
            <person name="Hazen T.C."/>
            <person name="Woyke T."/>
        </authorList>
    </citation>
    <scope>NUCLEOTIDE SEQUENCE [LARGE SCALE GENOMIC DNA]</scope>
    <source>
        <strain evidence="3 4">JR</strain>
    </source>
</reference>
<dbReference type="KEGG" id="tjr:TherJR_1687"/>
<dbReference type="InterPro" id="IPR021522">
    <property type="entry name" value="MctB"/>
</dbReference>